<accession>A0ABY7DWT8</accession>
<evidence type="ECO:0000313" key="1">
    <source>
        <dbReference type="EMBL" id="WAR02195.1"/>
    </source>
</evidence>
<organism evidence="1 2">
    <name type="scientific">Mya arenaria</name>
    <name type="common">Soft-shell clam</name>
    <dbReference type="NCBI Taxonomy" id="6604"/>
    <lineage>
        <taxon>Eukaryota</taxon>
        <taxon>Metazoa</taxon>
        <taxon>Spiralia</taxon>
        <taxon>Lophotrochozoa</taxon>
        <taxon>Mollusca</taxon>
        <taxon>Bivalvia</taxon>
        <taxon>Autobranchia</taxon>
        <taxon>Heteroconchia</taxon>
        <taxon>Euheterodonta</taxon>
        <taxon>Imparidentia</taxon>
        <taxon>Neoheterodontei</taxon>
        <taxon>Myida</taxon>
        <taxon>Myoidea</taxon>
        <taxon>Myidae</taxon>
        <taxon>Mya</taxon>
    </lineage>
</organism>
<gene>
    <name evidence="1" type="ORF">MAR_008753</name>
</gene>
<protein>
    <submittedName>
        <fullName evidence="1">Uncharacterized protein</fullName>
    </submittedName>
</protein>
<proteinExistence type="predicted"/>
<keyword evidence="2" id="KW-1185">Reference proteome</keyword>
<reference evidence="1" key="1">
    <citation type="submission" date="2022-11" db="EMBL/GenBank/DDBJ databases">
        <title>Centuries of genome instability and evolution in soft-shell clam transmissible cancer (bioRxiv).</title>
        <authorList>
            <person name="Hart S.F.M."/>
            <person name="Yonemitsu M.A."/>
            <person name="Giersch R.M."/>
            <person name="Beal B.F."/>
            <person name="Arriagada G."/>
            <person name="Davis B.W."/>
            <person name="Ostrander E.A."/>
            <person name="Goff S.P."/>
            <person name="Metzger M.J."/>
        </authorList>
    </citation>
    <scope>NUCLEOTIDE SEQUENCE</scope>
    <source>
        <strain evidence="1">MELC-2E11</strain>
        <tissue evidence="1">Siphon/mantle</tissue>
    </source>
</reference>
<name>A0ABY7DWT8_MYAAR</name>
<evidence type="ECO:0000313" key="2">
    <source>
        <dbReference type="Proteomes" id="UP001164746"/>
    </source>
</evidence>
<sequence length="75" mass="8372">METGSKKRGNGRRHQWKINASHDDIFNAGLEADRIKLALEPEVASIWCQNVTTDLKGELARSGMQYMVLDLGGKD</sequence>
<dbReference type="Proteomes" id="UP001164746">
    <property type="component" value="Chromosome 4"/>
</dbReference>
<dbReference type="EMBL" id="CP111015">
    <property type="protein sequence ID" value="WAR02195.1"/>
    <property type="molecule type" value="Genomic_DNA"/>
</dbReference>